<reference evidence="15" key="1">
    <citation type="submission" date="2021-06" db="EMBL/GenBank/DDBJ databases">
        <authorList>
            <person name="Hodson N. C."/>
            <person name="Mongue J. A."/>
            <person name="Jaron S. K."/>
        </authorList>
    </citation>
    <scope>NUCLEOTIDE SEQUENCE</scope>
</reference>
<evidence type="ECO:0000256" key="7">
    <source>
        <dbReference type="ARBA" id="ARBA00022723"/>
    </source>
</evidence>
<evidence type="ECO:0000256" key="2">
    <source>
        <dbReference type="ARBA" id="ARBA00003690"/>
    </source>
</evidence>
<evidence type="ECO:0000256" key="1">
    <source>
        <dbReference type="ARBA" id="ARBA00001971"/>
    </source>
</evidence>
<dbReference type="OrthoDB" id="3934656at2759"/>
<comment type="similarity">
    <text evidence="5 14">Belongs to the cytochrome P450 family.</text>
</comment>
<dbReference type="FunFam" id="1.10.630.10:FF:000238">
    <property type="entry name" value="Cytochrome P450 2A6"/>
    <property type="match status" value="1"/>
</dbReference>
<gene>
    <name evidence="15" type="ORF">AFUS01_LOCUS13596</name>
</gene>
<keyword evidence="13" id="KW-0472">Membrane</keyword>
<dbReference type="PROSITE" id="PS00086">
    <property type="entry name" value="CYTOCHROME_P450"/>
    <property type="match status" value="1"/>
</dbReference>
<keyword evidence="10 14" id="KW-0560">Oxidoreductase</keyword>
<evidence type="ECO:0000256" key="9">
    <source>
        <dbReference type="ARBA" id="ARBA00022848"/>
    </source>
</evidence>
<evidence type="ECO:0000256" key="13">
    <source>
        <dbReference type="ARBA" id="ARBA00023136"/>
    </source>
</evidence>
<proteinExistence type="inferred from homology"/>
<evidence type="ECO:0000256" key="5">
    <source>
        <dbReference type="ARBA" id="ARBA00010617"/>
    </source>
</evidence>
<keyword evidence="6 14" id="KW-0349">Heme</keyword>
<organism evidence="15 16">
    <name type="scientific">Allacma fusca</name>
    <dbReference type="NCBI Taxonomy" id="39272"/>
    <lineage>
        <taxon>Eukaryota</taxon>
        <taxon>Metazoa</taxon>
        <taxon>Ecdysozoa</taxon>
        <taxon>Arthropoda</taxon>
        <taxon>Hexapoda</taxon>
        <taxon>Collembola</taxon>
        <taxon>Symphypleona</taxon>
        <taxon>Sminthuridae</taxon>
        <taxon>Allacma</taxon>
    </lineage>
</organism>
<comment type="function">
    <text evidence="2">May be involved in the metabolism of insect hormones and in the breakdown of synthetic insecticides.</text>
</comment>
<comment type="caution">
    <text evidence="15">The sequence shown here is derived from an EMBL/GenBank/DDBJ whole genome shotgun (WGS) entry which is preliminary data.</text>
</comment>
<dbReference type="GO" id="GO:0006082">
    <property type="term" value="P:organic acid metabolic process"/>
    <property type="evidence" value="ECO:0007669"/>
    <property type="project" value="TreeGrafter"/>
</dbReference>
<dbReference type="InterPro" id="IPR001128">
    <property type="entry name" value="Cyt_P450"/>
</dbReference>
<dbReference type="InterPro" id="IPR050182">
    <property type="entry name" value="Cytochrome_P450_fam2"/>
</dbReference>
<accession>A0A8J2KEG2</accession>
<keyword evidence="8" id="KW-0256">Endoplasmic reticulum</keyword>
<dbReference type="PANTHER" id="PTHR24300">
    <property type="entry name" value="CYTOCHROME P450 508A4-RELATED"/>
    <property type="match status" value="1"/>
</dbReference>
<dbReference type="Proteomes" id="UP000708208">
    <property type="component" value="Unassembled WGS sequence"/>
</dbReference>
<dbReference type="GO" id="GO:0016712">
    <property type="term" value="F:oxidoreductase activity, acting on paired donors, with incorporation or reduction of molecular oxygen, reduced flavin or flavoprotein as one donor, and incorporation of one atom of oxygen"/>
    <property type="evidence" value="ECO:0007669"/>
    <property type="project" value="TreeGrafter"/>
</dbReference>
<keyword evidence="11 14" id="KW-0408">Iron</keyword>
<evidence type="ECO:0000256" key="11">
    <source>
        <dbReference type="ARBA" id="ARBA00023004"/>
    </source>
</evidence>
<dbReference type="Pfam" id="PF00067">
    <property type="entry name" value="p450"/>
    <property type="match status" value="1"/>
</dbReference>
<dbReference type="GO" id="GO:0006805">
    <property type="term" value="P:xenobiotic metabolic process"/>
    <property type="evidence" value="ECO:0007669"/>
    <property type="project" value="TreeGrafter"/>
</dbReference>
<sequence>PGALPLFGHLLALGDFPCKVLLNWKQKYGPVYRVKFGSFRTVVLNDTKSVKEAFRLAAFSDRPPLKQYKDGTEDKGFVYVDYDKSEQKFFIIKNLKAFSENGQYLEGRLNEEISSFFDAFIPGKPIPIRNAFSHTVLNSIWGIVMGYTFKSGDPQMKTLCELVQRVTAIPGMVESIGMFNPWLSNLMPDLTGVTSWCKAYRSLCHFVEGKANERKLTRMKGDPRDMTDAFIDRMEDTKDPASTFFPASVYLFFVSNVDLSLPKESLDTTSTTLEWVILFLAKYQDIQKKLQEEILEVVSKTRLPALSDRRNMPYTEAVINEVLRITGLVPISLPHYTNVDAEVSGYFIPKDTLVIQNTWGIQHDPEVWDEPEEFRPERFLDERGRFQKNENLVIFGPGKRSCLGESIARDQLFLFVARMFQRFSVQYSGKPPSEHGKYGIVIHVNPFSAIFTEN</sequence>
<feature type="non-terminal residue" evidence="15">
    <location>
        <position position="1"/>
    </location>
</feature>
<dbReference type="AlphaFoldDB" id="A0A8J2KEG2"/>
<keyword evidence="7 14" id="KW-0479">Metal-binding</keyword>
<keyword evidence="9" id="KW-0492">Microsome</keyword>
<comment type="subcellular location">
    <subcellularLocation>
        <location evidence="4">Endoplasmic reticulum membrane</location>
        <topology evidence="4">Peripheral membrane protein</topology>
    </subcellularLocation>
    <subcellularLocation>
        <location evidence="3">Microsome membrane</location>
        <topology evidence="3">Peripheral membrane protein</topology>
    </subcellularLocation>
</comment>
<evidence type="ECO:0000256" key="12">
    <source>
        <dbReference type="ARBA" id="ARBA00023033"/>
    </source>
</evidence>
<name>A0A8J2KEG2_9HEXA</name>
<evidence type="ECO:0000256" key="6">
    <source>
        <dbReference type="ARBA" id="ARBA00022617"/>
    </source>
</evidence>
<dbReference type="PANTHER" id="PTHR24300:SF375">
    <property type="entry name" value="CYTOCHROME P450 FAMILY"/>
    <property type="match status" value="1"/>
</dbReference>
<evidence type="ECO:0000256" key="14">
    <source>
        <dbReference type="RuleBase" id="RU000461"/>
    </source>
</evidence>
<dbReference type="GO" id="GO:0005789">
    <property type="term" value="C:endoplasmic reticulum membrane"/>
    <property type="evidence" value="ECO:0007669"/>
    <property type="project" value="UniProtKB-SubCell"/>
</dbReference>
<evidence type="ECO:0000256" key="4">
    <source>
        <dbReference type="ARBA" id="ARBA00004406"/>
    </source>
</evidence>
<evidence type="ECO:0000256" key="10">
    <source>
        <dbReference type="ARBA" id="ARBA00023002"/>
    </source>
</evidence>
<keyword evidence="12 14" id="KW-0503">Monooxygenase</keyword>
<dbReference type="GO" id="GO:0020037">
    <property type="term" value="F:heme binding"/>
    <property type="evidence" value="ECO:0007669"/>
    <property type="project" value="InterPro"/>
</dbReference>
<evidence type="ECO:0008006" key="17">
    <source>
        <dbReference type="Google" id="ProtNLM"/>
    </source>
</evidence>
<evidence type="ECO:0000313" key="16">
    <source>
        <dbReference type="Proteomes" id="UP000708208"/>
    </source>
</evidence>
<evidence type="ECO:0000256" key="8">
    <source>
        <dbReference type="ARBA" id="ARBA00022824"/>
    </source>
</evidence>
<evidence type="ECO:0000313" key="15">
    <source>
        <dbReference type="EMBL" id="CAG7724584.1"/>
    </source>
</evidence>
<dbReference type="InterPro" id="IPR017972">
    <property type="entry name" value="Cyt_P450_CS"/>
</dbReference>
<dbReference type="EMBL" id="CAJVCH010111401">
    <property type="protein sequence ID" value="CAG7724584.1"/>
    <property type="molecule type" value="Genomic_DNA"/>
</dbReference>
<comment type="cofactor">
    <cofactor evidence="1">
        <name>heme</name>
        <dbReference type="ChEBI" id="CHEBI:30413"/>
    </cofactor>
</comment>
<protein>
    <recommendedName>
        <fullName evidence="17">Cytochrome P450</fullName>
    </recommendedName>
</protein>
<evidence type="ECO:0000256" key="3">
    <source>
        <dbReference type="ARBA" id="ARBA00004174"/>
    </source>
</evidence>
<keyword evidence="16" id="KW-1185">Reference proteome</keyword>
<dbReference type="GO" id="GO:0005506">
    <property type="term" value="F:iron ion binding"/>
    <property type="evidence" value="ECO:0007669"/>
    <property type="project" value="InterPro"/>
</dbReference>